<keyword evidence="1" id="KW-0472">Membrane</keyword>
<evidence type="ECO:0000313" key="2">
    <source>
        <dbReference type="EMBL" id="KRK46992.1"/>
    </source>
</evidence>
<evidence type="ECO:0000256" key="1">
    <source>
        <dbReference type="SAM" id="Phobius"/>
    </source>
</evidence>
<proteinExistence type="predicted"/>
<comment type="caution">
    <text evidence="2">The sequence shown here is derived from an EMBL/GenBank/DDBJ whole genome shotgun (WGS) entry which is preliminary data.</text>
</comment>
<keyword evidence="1" id="KW-1133">Transmembrane helix</keyword>
<keyword evidence="3" id="KW-1185">Reference proteome</keyword>
<organism evidence="2 3">
    <name type="scientific">Secundilactobacillus kimchicus JCM 15530</name>
    <dbReference type="NCBI Taxonomy" id="1302272"/>
    <lineage>
        <taxon>Bacteria</taxon>
        <taxon>Bacillati</taxon>
        <taxon>Bacillota</taxon>
        <taxon>Bacilli</taxon>
        <taxon>Lactobacillales</taxon>
        <taxon>Lactobacillaceae</taxon>
        <taxon>Secundilactobacillus</taxon>
    </lineage>
</organism>
<dbReference type="PATRIC" id="fig|1302272.5.peg.757"/>
<keyword evidence="1" id="KW-0812">Transmembrane</keyword>
<protein>
    <submittedName>
        <fullName evidence="2">Uncharacterized protein</fullName>
    </submittedName>
</protein>
<feature type="transmembrane region" description="Helical" evidence="1">
    <location>
        <begin position="58"/>
        <end position="75"/>
    </location>
</feature>
<dbReference type="RefSeq" id="WP_056943099.1">
    <property type="nucleotide sequence ID" value="NZ_AZCX01000013.1"/>
</dbReference>
<accession>A0A0R1HKI1</accession>
<sequence length="109" mass="12434">MSEDELIIAFKKLIRHLQLMIGLQAIADFLMMYSFVKLFLVSGGFVTLFGRTLSQDNAMMVVIFLGLIDLTLTFIQRGDFKQGRALMAAASDFSNGELQELIDRFKRYK</sequence>
<dbReference type="Proteomes" id="UP000050911">
    <property type="component" value="Unassembled WGS sequence"/>
</dbReference>
<reference evidence="2 3" key="1">
    <citation type="journal article" date="2015" name="Genome Announc.">
        <title>Expanding the biotechnology potential of lactobacilli through comparative genomics of 213 strains and associated genera.</title>
        <authorList>
            <person name="Sun Z."/>
            <person name="Harris H.M."/>
            <person name="McCann A."/>
            <person name="Guo C."/>
            <person name="Argimon S."/>
            <person name="Zhang W."/>
            <person name="Yang X."/>
            <person name="Jeffery I.B."/>
            <person name="Cooney J.C."/>
            <person name="Kagawa T.F."/>
            <person name="Liu W."/>
            <person name="Song Y."/>
            <person name="Salvetti E."/>
            <person name="Wrobel A."/>
            <person name="Rasinkangas P."/>
            <person name="Parkhill J."/>
            <person name="Rea M.C."/>
            <person name="O'Sullivan O."/>
            <person name="Ritari J."/>
            <person name="Douillard F.P."/>
            <person name="Paul Ross R."/>
            <person name="Yang R."/>
            <person name="Briner A.E."/>
            <person name="Felis G.E."/>
            <person name="de Vos W.M."/>
            <person name="Barrangou R."/>
            <person name="Klaenhammer T.R."/>
            <person name="Caufield P.W."/>
            <person name="Cui Y."/>
            <person name="Zhang H."/>
            <person name="O'Toole P.W."/>
        </authorList>
    </citation>
    <scope>NUCLEOTIDE SEQUENCE [LARGE SCALE GENOMIC DNA]</scope>
    <source>
        <strain evidence="2 3">JCM 15530</strain>
    </source>
</reference>
<dbReference type="EMBL" id="AZCX01000013">
    <property type="protein sequence ID" value="KRK46992.1"/>
    <property type="molecule type" value="Genomic_DNA"/>
</dbReference>
<evidence type="ECO:0000313" key="3">
    <source>
        <dbReference type="Proteomes" id="UP000050911"/>
    </source>
</evidence>
<gene>
    <name evidence="2" type="ORF">FC96_GL000757</name>
</gene>
<name>A0A0R1HKI1_9LACO</name>
<dbReference type="OrthoDB" id="2305451at2"/>
<dbReference type="AlphaFoldDB" id="A0A0R1HKI1"/>
<feature type="transmembrane region" description="Helical" evidence="1">
    <location>
        <begin position="21"/>
        <end position="46"/>
    </location>
</feature>
<dbReference type="STRING" id="1302272.FC96_GL000757"/>